<dbReference type="KEGG" id="qsa:O6P43_019052"/>
<keyword evidence="1" id="KW-1133">Transmembrane helix</keyword>
<keyword evidence="3" id="KW-1185">Reference proteome</keyword>
<reference evidence="2" key="1">
    <citation type="journal article" date="2023" name="Science">
        <title>Elucidation of the pathway for biosynthesis of saponin adjuvants from the soapbark tree.</title>
        <authorList>
            <person name="Reed J."/>
            <person name="Orme A."/>
            <person name="El-Demerdash A."/>
            <person name="Owen C."/>
            <person name="Martin L.B.B."/>
            <person name="Misra R.C."/>
            <person name="Kikuchi S."/>
            <person name="Rejzek M."/>
            <person name="Martin A.C."/>
            <person name="Harkess A."/>
            <person name="Leebens-Mack J."/>
            <person name="Louveau T."/>
            <person name="Stephenson M.J."/>
            <person name="Osbourn A."/>
        </authorList>
    </citation>
    <scope>NUCLEOTIDE SEQUENCE</scope>
    <source>
        <strain evidence="2">S10</strain>
    </source>
</reference>
<dbReference type="EMBL" id="JARAOO010000008">
    <property type="protein sequence ID" value="KAJ7958301.1"/>
    <property type="molecule type" value="Genomic_DNA"/>
</dbReference>
<comment type="caution">
    <text evidence="2">The sequence shown here is derived from an EMBL/GenBank/DDBJ whole genome shotgun (WGS) entry which is preliminary data.</text>
</comment>
<gene>
    <name evidence="2" type="ORF">O6P43_019052</name>
</gene>
<accession>A0AAD7PJV8</accession>
<protein>
    <submittedName>
        <fullName evidence="2">Uncharacterized protein</fullName>
    </submittedName>
</protein>
<proteinExistence type="predicted"/>
<feature type="transmembrane region" description="Helical" evidence="1">
    <location>
        <begin position="24"/>
        <end position="44"/>
    </location>
</feature>
<name>A0AAD7PJV8_QUISA</name>
<dbReference type="Proteomes" id="UP001163823">
    <property type="component" value="Chromosome 8"/>
</dbReference>
<feature type="transmembrane region" description="Helical" evidence="1">
    <location>
        <begin position="121"/>
        <end position="144"/>
    </location>
</feature>
<evidence type="ECO:0000313" key="3">
    <source>
        <dbReference type="Proteomes" id="UP001163823"/>
    </source>
</evidence>
<organism evidence="2 3">
    <name type="scientific">Quillaja saponaria</name>
    <name type="common">Soap bark tree</name>
    <dbReference type="NCBI Taxonomy" id="32244"/>
    <lineage>
        <taxon>Eukaryota</taxon>
        <taxon>Viridiplantae</taxon>
        <taxon>Streptophyta</taxon>
        <taxon>Embryophyta</taxon>
        <taxon>Tracheophyta</taxon>
        <taxon>Spermatophyta</taxon>
        <taxon>Magnoliopsida</taxon>
        <taxon>eudicotyledons</taxon>
        <taxon>Gunneridae</taxon>
        <taxon>Pentapetalae</taxon>
        <taxon>rosids</taxon>
        <taxon>fabids</taxon>
        <taxon>Fabales</taxon>
        <taxon>Quillajaceae</taxon>
        <taxon>Quillaja</taxon>
    </lineage>
</organism>
<keyword evidence="1" id="KW-0812">Transmembrane</keyword>
<keyword evidence="1" id="KW-0472">Membrane</keyword>
<evidence type="ECO:0000313" key="2">
    <source>
        <dbReference type="EMBL" id="KAJ7958301.1"/>
    </source>
</evidence>
<evidence type="ECO:0000256" key="1">
    <source>
        <dbReference type="SAM" id="Phobius"/>
    </source>
</evidence>
<feature type="transmembrane region" description="Helical" evidence="1">
    <location>
        <begin position="71"/>
        <end position="88"/>
    </location>
</feature>
<sequence>MIFTTLVYRWGLIGLDANESQIYLFQWAVGFVIFIIYSLVYNSIFYEDQVLRARALSDGVATSCGKIEESVLMYLILSMPLSVLYVAFTPGLGLQATTEYFMVLAMALSIQYHKHADGTVWVPWVVGIYSLVVLMVKNYVAVCVEMETKKYREKTPEVPAERDQDLDF</sequence>
<dbReference type="AlphaFoldDB" id="A0AAD7PJV8"/>